<dbReference type="InterPro" id="IPR002509">
    <property type="entry name" value="NODB_dom"/>
</dbReference>
<evidence type="ECO:0000256" key="2">
    <source>
        <dbReference type="ARBA" id="ARBA00004191"/>
    </source>
</evidence>
<evidence type="ECO:0000256" key="4">
    <source>
        <dbReference type="ARBA" id="ARBA00010973"/>
    </source>
</evidence>
<evidence type="ECO:0000256" key="23">
    <source>
        <dbReference type="SAM" id="SignalP"/>
    </source>
</evidence>
<dbReference type="GO" id="GO:0071555">
    <property type="term" value="P:cell wall organization"/>
    <property type="evidence" value="ECO:0007669"/>
    <property type="project" value="UniProtKB-KW"/>
</dbReference>
<dbReference type="PROSITE" id="PS51677">
    <property type="entry name" value="NODB"/>
    <property type="match status" value="1"/>
</dbReference>
<feature type="compositionally biased region" description="Polar residues" evidence="22">
    <location>
        <begin position="437"/>
        <end position="448"/>
    </location>
</feature>
<dbReference type="GO" id="GO:0006032">
    <property type="term" value="P:chitin catabolic process"/>
    <property type="evidence" value="ECO:0007669"/>
    <property type="project" value="UniProtKB-KW"/>
</dbReference>
<keyword evidence="16" id="KW-0170">Cobalt</keyword>
<keyword evidence="13" id="KW-0472">Membrane</keyword>
<reference evidence="25 26" key="1">
    <citation type="journal article" date="2016" name="Mol. Biol. Evol.">
        <title>Comparative Genomics of Early-Diverging Mushroom-Forming Fungi Provides Insights into the Origins of Lignocellulose Decay Capabilities.</title>
        <authorList>
            <person name="Nagy L.G."/>
            <person name="Riley R."/>
            <person name="Tritt A."/>
            <person name="Adam C."/>
            <person name="Daum C."/>
            <person name="Floudas D."/>
            <person name="Sun H."/>
            <person name="Yadav J.S."/>
            <person name="Pangilinan J."/>
            <person name="Larsson K.H."/>
            <person name="Matsuura K."/>
            <person name="Barry K."/>
            <person name="Labutti K."/>
            <person name="Kuo R."/>
            <person name="Ohm R.A."/>
            <person name="Bhattacharya S.S."/>
            <person name="Shirouzu T."/>
            <person name="Yoshinaga Y."/>
            <person name="Martin F.M."/>
            <person name="Grigoriev I.V."/>
            <person name="Hibbett D.S."/>
        </authorList>
    </citation>
    <scope>NUCLEOTIDE SEQUENCE [LARGE SCALE GENOMIC DNA]</scope>
    <source>
        <strain evidence="25 26">HHB12029</strain>
    </source>
</reference>
<evidence type="ECO:0000259" key="24">
    <source>
        <dbReference type="PROSITE" id="PS51677"/>
    </source>
</evidence>
<keyword evidence="7" id="KW-0964">Secreted</keyword>
<dbReference type="Proteomes" id="UP000077266">
    <property type="component" value="Unassembled WGS sequence"/>
</dbReference>
<evidence type="ECO:0000256" key="10">
    <source>
        <dbReference type="ARBA" id="ARBA00022729"/>
    </source>
</evidence>
<evidence type="ECO:0000256" key="8">
    <source>
        <dbReference type="ARBA" id="ARBA00022622"/>
    </source>
</evidence>
<dbReference type="AlphaFoldDB" id="A0A165KVN8"/>
<gene>
    <name evidence="25" type="ORF">EXIGLDRAFT_732029</name>
</gene>
<feature type="chain" id="PRO_5007861158" description="chitin deacetylase" evidence="23">
    <location>
        <begin position="20"/>
        <end position="498"/>
    </location>
</feature>
<proteinExistence type="inferred from homology"/>
<evidence type="ECO:0000256" key="17">
    <source>
        <dbReference type="ARBA" id="ARBA00023288"/>
    </source>
</evidence>
<keyword evidence="18" id="KW-0961">Cell wall biogenesis/degradation</keyword>
<feature type="region of interest" description="Disordered" evidence="22">
    <location>
        <begin position="26"/>
        <end position="78"/>
    </location>
</feature>
<evidence type="ECO:0000313" key="26">
    <source>
        <dbReference type="Proteomes" id="UP000077266"/>
    </source>
</evidence>
<name>A0A165KVN8_EXIGL</name>
<keyword evidence="26" id="KW-1185">Reference proteome</keyword>
<evidence type="ECO:0000256" key="20">
    <source>
        <dbReference type="ARBA" id="ARBA00024056"/>
    </source>
</evidence>
<evidence type="ECO:0000256" key="14">
    <source>
        <dbReference type="ARBA" id="ARBA00023180"/>
    </source>
</evidence>
<comment type="subcellular location">
    <subcellularLocation>
        <location evidence="3">Cell membrane</location>
        <topology evidence="3">Lipid-anchor</topology>
        <topology evidence="3">GPI-anchor</topology>
    </subcellularLocation>
    <subcellularLocation>
        <location evidence="2">Secreted</location>
        <location evidence="2">Cell wall</location>
    </subcellularLocation>
</comment>
<dbReference type="GO" id="GO:0046872">
    <property type="term" value="F:metal ion binding"/>
    <property type="evidence" value="ECO:0007669"/>
    <property type="project" value="UniProtKB-KW"/>
</dbReference>
<evidence type="ECO:0000256" key="19">
    <source>
        <dbReference type="ARBA" id="ARBA00023326"/>
    </source>
</evidence>
<keyword evidence="14" id="KW-0325">Glycoprotein</keyword>
<evidence type="ECO:0000256" key="12">
    <source>
        <dbReference type="ARBA" id="ARBA00023024"/>
    </source>
</evidence>
<dbReference type="STRING" id="1314781.A0A165KVN8"/>
<feature type="compositionally biased region" description="Gly residues" evidence="22">
    <location>
        <begin position="450"/>
        <end position="471"/>
    </location>
</feature>
<evidence type="ECO:0000256" key="7">
    <source>
        <dbReference type="ARBA" id="ARBA00022525"/>
    </source>
</evidence>
<dbReference type="SUPFAM" id="SSF88713">
    <property type="entry name" value="Glycoside hydrolase/deacetylase"/>
    <property type="match status" value="1"/>
</dbReference>
<dbReference type="InParanoid" id="A0A165KVN8"/>
<evidence type="ECO:0000256" key="13">
    <source>
        <dbReference type="ARBA" id="ARBA00023136"/>
    </source>
</evidence>
<dbReference type="InterPro" id="IPR050248">
    <property type="entry name" value="Polysacc_deacetylase_ArnD"/>
</dbReference>
<evidence type="ECO:0000256" key="5">
    <source>
        <dbReference type="ARBA" id="ARBA00022475"/>
    </source>
</evidence>
<dbReference type="Gene3D" id="3.20.20.370">
    <property type="entry name" value="Glycoside hydrolase/deacetylase"/>
    <property type="match status" value="1"/>
</dbReference>
<evidence type="ECO:0000256" key="22">
    <source>
        <dbReference type="SAM" id="MobiDB-lite"/>
    </source>
</evidence>
<dbReference type="EMBL" id="KV425936">
    <property type="protein sequence ID" value="KZV96954.1"/>
    <property type="molecule type" value="Genomic_DNA"/>
</dbReference>
<keyword evidence="8" id="KW-0336">GPI-anchor</keyword>
<dbReference type="GO" id="GO:0098552">
    <property type="term" value="C:side of membrane"/>
    <property type="evidence" value="ECO:0007669"/>
    <property type="project" value="UniProtKB-KW"/>
</dbReference>
<keyword evidence="19" id="KW-0624">Polysaccharide degradation</keyword>
<feature type="compositionally biased region" description="Low complexity" evidence="22">
    <location>
        <begin position="34"/>
        <end position="78"/>
    </location>
</feature>
<feature type="signal peptide" evidence="23">
    <location>
        <begin position="1"/>
        <end position="19"/>
    </location>
</feature>
<comment type="cofactor">
    <cofactor evidence="1">
        <name>Co(2+)</name>
        <dbReference type="ChEBI" id="CHEBI:48828"/>
    </cofactor>
</comment>
<evidence type="ECO:0000256" key="15">
    <source>
        <dbReference type="ARBA" id="ARBA00023277"/>
    </source>
</evidence>
<feature type="region of interest" description="Disordered" evidence="22">
    <location>
        <begin position="423"/>
        <end position="472"/>
    </location>
</feature>
<evidence type="ECO:0000256" key="9">
    <source>
        <dbReference type="ARBA" id="ARBA00022723"/>
    </source>
</evidence>
<evidence type="ECO:0000256" key="6">
    <source>
        <dbReference type="ARBA" id="ARBA00022512"/>
    </source>
</evidence>
<feature type="domain" description="NodB homology" evidence="24">
    <location>
        <begin position="209"/>
        <end position="402"/>
    </location>
</feature>
<keyword evidence="11 25" id="KW-0378">Hydrolase</keyword>
<dbReference type="OrthoDB" id="407355at2759"/>
<dbReference type="GO" id="GO:0004099">
    <property type="term" value="F:chitin deacetylase activity"/>
    <property type="evidence" value="ECO:0007669"/>
    <property type="project" value="UniProtKB-EC"/>
</dbReference>
<evidence type="ECO:0000256" key="16">
    <source>
        <dbReference type="ARBA" id="ARBA00023285"/>
    </source>
</evidence>
<evidence type="ECO:0000313" key="25">
    <source>
        <dbReference type="EMBL" id="KZV96954.1"/>
    </source>
</evidence>
<dbReference type="PANTHER" id="PTHR10587">
    <property type="entry name" value="GLYCOSYL TRANSFERASE-RELATED"/>
    <property type="match status" value="1"/>
</dbReference>
<dbReference type="PANTHER" id="PTHR10587:SF133">
    <property type="entry name" value="CHITIN DEACETYLASE 1-RELATED"/>
    <property type="match status" value="1"/>
</dbReference>
<keyword evidence="10 23" id="KW-0732">Signal</keyword>
<protein>
    <recommendedName>
        <fullName evidence="20">chitin deacetylase</fullName>
        <ecNumber evidence="20">3.5.1.41</ecNumber>
    </recommendedName>
</protein>
<sequence>MQLIARAVVLALPVVAVVAHRGHAHHDMLAKRQTSSTTVTSTTTAVHAPTPAPTSTTTAPAAGTTPSTPAAPVAPGATDPNAVPLASIVPASIISTQPVATLPATAAGAKPSGLTNAPTLPSLATWAANTGSYPPSDKPPPTNSPEVLQWIQDVKNSGVVIPDIKPFTYGDNMCSIPENAARIGNNTECWWTCGHCERASDITTCKTKGTWGSSFDDGPAPQTGQLLDYLKAHNLKTTFFVVGSRVKDRPEYLQTEYLLGHTIGVHTWSHTSLTTQSTEAIIAEFGWTKKIIKDALGVTPMYIRPPYGDIDDRVRAIARAMNLTPVIWTVGDGVSFDTFDWEVPGGEQTASASVTQFQTILTHAANLATGFIVLEHDLWWQEVDLATGYFLPSALAAHFQITSINQCMNQALSEVYVETSASGKLPSGSGSGGKVTASDQTATSSTPLGGSDGTASGGNGTTGGDSTGDGTGAALREGVPALVGATLLAGLMALAAAL</sequence>
<evidence type="ECO:0000256" key="1">
    <source>
        <dbReference type="ARBA" id="ARBA00001941"/>
    </source>
</evidence>
<keyword evidence="12" id="KW-0146">Chitin degradation</keyword>
<dbReference type="InterPro" id="IPR011330">
    <property type="entry name" value="Glyco_hydro/deAcase_b/a-brl"/>
</dbReference>
<keyword evidence="6" id="KW-0134">Cell wall</keyword>
<dbReference type="GO" id="GO:0000272">
    <property type="term" value="P:polysaccharide catabolic process"/>
    <property type="evidence" value="ECO:0007669"/>
    <property type="project" value="UniProtKB-KW"/>
</dbReference>
<dbReference type="GO" id="GO:0009272">
    <property type="term" value="P:fungal-type cell wall biogenesis"/>
    <property type="evidence" value="ECO:0007669"/>
    <property type="project" value="UniProtKB-ARBA"/>
</dbReference>
<evidence type="ECO:0000256" key="11">
    <source>
        <dbReference type="ARBA" id="ARBA00022801"/>
    </source>
</evidence>
<dbReference type="FunFam" id="3.20.20.370:FF:000004">
    <property type="entry name" value="Related to Chitin deacetylase"/>
    <property type="match status" value="1"/>
</dbReference>
<keyword evidence="15" id="KW-0119">Carbohydrate metabolism</keyword>
<dbReference type="GO" id="GO:0005886">
    <property type="term" value="C:plasma membrane"/>
    <property type="evidence" value="ECO:0007669"/>
    <property type="project" value="UniProtKB-SubCell"/>
</dbReference>
<keyword evidence="9" id="KW-0479">Metal-binding</keyword>
<evidence type="ECO:0000256" key="21">
    <source>
        <dbReference type="ARBA" id="ARBA00048494"/>
    </source>
</evidence>
<dbReference type="Pfam" id="PF01522">
    <property type="entry name" value="Polysacc_deac_1"/>
    <property type="match status" value="1"/>
</dbReference>
<organism evidence="25 26">
    <name type="scientific">Exidia glandulosa HHB12029</name>
    <dbReference type="NCBI Taxonomy" id="1314781"/>
    <lineage>
        <taxon>Eukaryota</taxon>
        <taxon>Fungi</taxon>
        <taxon>Dikarya</taxon>
        <taxon>Basidiomycota</taxon>
        <taxon>Agaricomycotina</taxon>
        <taxon>Agaricomycetes</taxon>
        <taxon>Auriculariales</taxon>
        <taxon>Exidiaceae</taxon>
        <taxon>Exidia</taxon>
    </lineage>
</organism>
<evidence type="ECO:0000256" key="3">
    <source>
        <dbReference type="ARBA" id="ARBA00004609"/>
    </source>
</evidence>
<comment type="similarity">
    <text evidence="4">Belongs to the polysaccharide deacetylase family.</text>
</comment>
<keyword evidence="5" id="KW-1003">Cell membrane</keyword>
<keyword evidence="17" id="KW-0449">Lipoprotein</keyword>
<comment type="catalytic activity">
    <reaction evidence="21">
        <text>[(1-&gt;4)-N-acetyl-beta-D-glucosaminyl](n) + n H2O = chitosan + n acetate</text>
        <dbReference type="Rhea" id="RHEA:10464"/>
        <dbReference type="Rhea" id="RHEA-COMP:9593"/>
        <dbReference type="Rhea" id="RHEA-COMP:9597"/>
        <dbReference type="ChEBI" id="CHEBI:15377"/>
        <dbReference type="ChEBI" id="CHEBI:17029"/>
        <dbReference type="ChEBI" id="CHEBI:30089"/>
        <dbReference type="ChEBI" id="CHEBI:57704"/>
        <dbReference type="EC" id="3.5.1.41"/>
    </reaction>
    <physiologicalReaction direction="left-to-right" evidence="21">
        <dbReference type="Rhea" id="RHEA:10465"/>
    </physiologicalReaction>
</comment>
<dbReference type="EC" id="3.5.1.41" evidence="20"/>
<evidence type="ECO:0000256" key="18">
    <source>
        <dbReference type="ARBA" id="ARBA00023316"/>
    </source>
</evidence>
<accession>A0A165KVN8</accession>